<evidence type="ECO:0000256" key="1">
    <source>
        <dbReference type="SAM" id="MobiDB-lite"/>
    </source>
</evidence>
<reference evidence="2" key="1">
    <citation type="journal article" date="2023" name="Insect Mol. Biol.">
        <title>Genome sequencing provides insights into the evolution of gene families encoding plant cell wall-degrading enzymes in longhorned beetles.</title>
        <authorList>
            <person name="Shin N.R."/>
            <person name="Okamura Y."/>
            <person name="Kirsch R."/>
            <person name="Pauchet Y."/>
        </authorList>
    </citation>
    <scope>NUCLEOTIDE SEQUENCE</scope>
    <source>
        <strain evidence="2">MMC_N1</strain>
    </source>
</reference>
<name>A0ABQ9JIQ2_9CUCU</name>
<protein>
    <submittedName>
        <fullName evidence="2">Uncharacterized protein</fullName>
    </submittedName>
</protein>
<sequence length="96" mass="10609">MSSSVRKAQMSNKLPMNIQCTPSVLKGQVPNKSLVSSINAETDKLAVNSPQVIAHQIAVYNMGLLINVLKIIIKTSRTSNPELHKEKQRKNGSQRK</sequence>
<evidence type="ECO:0000313" key="2">
    <source>
        <dbReference type="EMBL" id="KAJ8978093.1"/>
    </source>
</evidence>
<feature type="region of interest" description="Disordered" evidence="1">
    <location>
        <begin position="77"/>
        <end position="96"/>
    </location>
</feature>
<dbReference type="EMBL" id="JAPWTJ010000473">
    <property type="protein sequence ID" value="KAJ8978093.1"/>
    <property type="molecule type" value="Genomic_DNA"/>
</dbReference>
<evidence type="ECO:0000313" key="3">
    <source>
        <dbReference type="Proteomes" id="UP001162164"/>
    </source>
</evidence>
<gene>
    <name evidence="2" type="ORF">NQ317_018959</name>
</gene>
<dbReference type="Proteomes" id="UP001162164">
    <property type="component" value="Unassembled WGS sequence"/>
</dbReference>
<proteinExistence type="predicted"/>
<accession>A0ABQ9JIQ2</accession>
<keyword evidence="3" id="KW-1185">Reference proteome</keyword>
<comment type="caution">
    <text evidence="2">The sequence shown here is derived from an EMBL/GenBank/DDBJ whole genome shotgun (WGS) entry which is preliminary data.</text>
</comment>
<feature type="compositionally biased region" description="Basic residues" evidence="1">
    <location>
        <begin position="86"/>
        <end position="96"/>
    </location>
</feature>
<organism evidence="2 3">
    <name type="scientific">Molorchus minor</name>
    <dbReference type="NCBI Taxonomy" id="1323400"/>
    <lineage>
        <taxon>Eukaryota</taxon>
        <taxon>Metazoa</taxon>
        <taxon>Ecdysozoa</taxon>
        <taxon>Arthropoda</taxon>
        <taxon>Hexapoda</taxon>
        <taxon>Insecta</taxon>
        <taxon>Pterygota</taxon>
        <taxon>Neoptera</taxon>
        <taxon>Endopterygota</taxon>
        <taxon>Coleoptera</taxon>
        <taxon>Polyphaga</taxon>
        <taxon>Cucujiformia</taxon>
        <taxon>Chrysomeloidea</taxon>
        <taxon>Cerambycidae</taxon>
        <taxon>Lamiinae</taxon>
        <taxon>Monochamini</taxon>
        <taxon>Molorchus</taxon>
    </lineage>
</organism>